<feature type="domain" description="Activator of Hsp90 ATPase homologue 1/2-like C-terminal" evidence="2">
    <location>
        <begin position="19"/>
        <end position="158"/>
    </location>
</feature>
<comment type="similarity">
    <text evidence="1">Belongs to the AHA1 family.</text>
</comment>
<name>A0A3S3VJ41_9SPHI</name>
<dbReference type="SUPFAM" id="SSF55961">
    <property type="entry name" value="Bet v1-like"/>
    <property type="match status" value="1"/>
</dbReference>
<comment type="caution">
    <text evidence="3">The sequence shown here is derived from an EMBL/GenBank/DDBJ whole genome shotgun (WGS) entry which is preliminary data.</text>
</comment>
<dbReference type="InterPro" id="IPR023393">
    <property type="entry name" value="START-like_dom_sf"/>
</dbReference>
<dbReference type="InterPro" id="IPR013538">
    <property type="entry name" value="ASHA1/2-like_C"/>
</dbReference>
<dbReference type="OrthoDB" id="384974at2"/>
<accession>A0A3S3VJ41</accession>
<evidence type="ECO:0000259" key="2">
    <source>
        <dbReference type="Pfam" id="PF08327"/>
    </source>
</evidence>
<reference evidence="3 4" key="1">
    <citation type="submission" date="2019-01" db="EMBL/GenBank/DDBJ databases">
        <title>Mucilaginibacter antarcticum sp. nov., isolated from antarctic soil.</title>
        <authorList>
            <person name="Yan Y.-Q."/>
            <person name="Du Z.-J."/>
        </authorList>
    </citation>
    <scope>NUCLEOTIDE SEQUENCE [LARGE SCALE GENOMIC DNA]</scope>
    <source>
        <strain evidence="3 4">F01003</strain>
    </source>
</reference>
<keyword evidence="4" id="KW-1185">Reference proteome</keyword>
<sequence length="162" mass="18443">MEQSNNTKPKEVWISHLCDAPRELVFKAWTDPEQLKHWYAPDDCTIDIFSMEVTPGGTFQTCIHNPTYGDCWCKGEYLEVVFPEKLVFSIYITDSEGNRLADSGKDEKWPGTIITTVTFKAIGDKCSFTLHQTVSEELAKQTGAYQSWLQMFSNLDDLTAKT</sequence>
<dbReference type="AlphaFoldDB" id="A0A3S3VJ41"/>
<gene>
    <name evidence="3" type="ORF">EPL05_18465</name>
</gene>
<dbReference type="RefSeq" id="WP_128535465.1">
    <property type="nucleotide sequence ID" value="NZ_SBIW01000008.1"/>
</dbReference>
<evidence type="ECO:0000256" key="1">
    <source>
        <dbReference type="ARBA" id="ARBA00006817"/>
    </source>
</evidence>
<evidence type="ECO:0000313" key="4">
    <source>
        <dbReference type="Proteomes" id="UP000286701"/>
    </source>
</evidence>
<dbReference type="EMBL" id="SBIW01000008">
    <property type="protein sequence ID" value="RWY49393.1"/>
    <property type="molecule type" value="Genomic_DNA"/>
</dbReference>
<dbReference type="Proteomes" id="UP000286701">
    <property type="component" value="Unassembled WGS sequence"/>
</dbReference>
<evidence type="ECO:0000313" key="3">
    <source>
        <dbReference type="EMBL" id="RWY49393.1"/>
    </source>
</evidence>
<proteinExistence type="inferred from homology"/>
<dbReference type="Gene3D" id="3.30.530.20">
    <property type="match status" value="1"/>
</dbReference>
<dbReference type="CDD" id="cd07814">
    <property type="entry name" value="SRPBCC_CalC_Aha1-like"/>
    <property type="match status" value="1"/>
</dbReference>
<protein>
    <submittedName>
        <fullName evidence="3">SRPBCC domain-containing protein</fullName>
    </submittedName>
</protein>
<organism evidence="3 4">
    <name type="scientific">Mucilaginibacter gilvus</name>
    <dbReference type="NCBI Taxonomy" id="2305909"/>
    <lineage>
        <taxon>Bacteria</taxon>
        <taxon>Pseudomonadati</taxon>
        <taxon>Bacteroidota</taxon>
        <taxon>Sphingobacteriia</taxon>
        <taxon>Sphingobacteriales</taxon>
        <taxon>Sphingobacteriaceae</taxon>
        <taxon>Mucilaginibacter</taxon>
    </lineage>
</organism>
<dbReference type="Pfam" id="PF08327">
    <property type="entry name" value="AHSA1"/>
    <property type="match status" value="1"/>
</dbReference>